<evidence type="ECO:0000313" key="2">
    <source>
        <dbReference type="EMBL" id="SDN20436.1"/>
    </source>
</evidence>
<reference evidence="2 3" key="1">
    <citation type="submission" date="2016-10" db="EMBL/GenBank/DDBJ databases">
        <authorList>
            <person name="de Groot N.N."/>
        </authorList>
    </citation>
    <scope>NUCLEOTIDE SEQUENCE [LARGE SCALE GENOMIC DNA]</scope>
    <source>
        <strain evidence="2 3">DSM 44149</strain>
    </source>
</reference>
<dbReference type="OrthoDB" id="3190691at2"/>
<accession>A0A1G9ZIN7</accession>
<dbReference type="PANTHER" id="PTHR43546:SF3">
    <property type="entry name" value="UPF0173 METAL-DEPENDENT HYDROLASE MJ1163"/>
    <property type="match status" value="1"/>
</dbReference>
<proteinExistence type="predicted"/>
<dbReference type="STRING" id="211114.SAMN04489726_5491"/>
<dbReference type="InterPro" id="IPR050114">
    <property type="entry name" value="UPF0173_UPF0282_UlaG_hydrolase"/>
</dbReference>
<sequence length="211" mass="22573">MRITHHRHACVLLETGSTRLLLDPGAFSSGFDALTELDAILVTHQHADHLDLDRLPGLLAANPRAELVVDQGSAAALTGLGVTPKVVTPGETITLGGVRVDVVGGDHATIYGELPGIPNLGYVIGDGAFYHPGDALFVPDQDIDVLGMPTEAPWLKLAETVDFMNAVGPRVAVPIHEALLARPELYYGWFDRLSAEKTEFRALKPAEATEL</sequence>
<dbReference type="SMART" id="SM00849">
    <property type="entry name" value="Lactamase_B"/>
    <property type="match status" value="1"/>
</dbReference>
<dbReference type="InterPro" id="IPR001279">
    <property type="entry name" value="Metallo-B-lactamas"/>
</dbReference>
<dbReference type="eggNOG" id="COG2220">
    <property type="taxonomic scope" value="Bacteria"/>
</dbReference>
<gene>
    <name evidence="2" type="ORF">SAMN04489726_5491</name>
</gene>
<name>A0A1G9ZIN7_ALLAB</name>
<keyword evidence="3" id="KW-1185">Reference proteome</keyword>
<feature type="domain" description="Metallo-beta-lactamase" evidence="1">
    <location>
        <begin position="7"/>
        <end position="176"/>
    </location>
</feature>
<dbReference type="InterPro" id="IPR036866">
    <property type="entry name" value="RibonucZ/Hydroxyglut_hydro"/>
</dbReference>
<dbReference type="AlphaFoldDB" id="A0A1G9ZIN7"/>
<protein>
    <submittedName>
        <fullName evidence="2">L-ascorbate metabolism protein UlaG, beta-lactamase superfamily</fullName>
    </submittedName>
</protein>
<dbReference type="Gene3D" id="3.60.15.10">
    <property type="entry name" value="Ribonuclease Z/Hydroxyacylglutathione hydrolase-like"/>
    <property type="match status" value="1"/>
</dbReference>
<evidence type="ECO:0000259" key="1">
    <source>
        <dbReference type="SMART" id="SM00849"/>
    </source>
</evidence>
<dbReference type="Proteomes" id="UP000183376">
    <property type="component" value="Chromosome I"/>
</dbReference>
<dbReference type="SUPFAM" id="SSF56281">
    <property type="entry name" value="Metallo-hydrolase/oxidoreductase"/>
    <property type="match status" value="1"/>
</dbReference>
<organism evidence="2 3">
    <name type="scientific">Allokutzneria albata</name>
    <name type="common">Kibdelosporangium albatum</name>
    <dbReference type="NCBI Taxonomy" id="211114"/>
    <lineage>
        <taxon>Bacteria</taxon>
        <taxon>Bacillati</taxon>
        <taxon>Actinomycetota</taxon>
        <taxon>Actinomycetes</taxon>
        <taxon>Pseudonocardiales</taxon>
        <taxon>Pseudonocardiaceae</taxon>
        <taxon>Allokutzneria</taxon>
    </lineage>
</organism>
<dbReference type="Pfam" id="PF13483">
    <property type="entry name" value="Lactamase_B_3"/>
    <property type="match status" value="1"/>
</dbReference>
<dbReference type="PANTHER" id="PTHR43546">
    <property type="entry name" value="UPF0173 METAL-DEPENDENT HYDROLASE MJ1163-RELATED"/>
    <property type="match status" value="1"/>
</dbReference>
<evidence type="ECO:0000313" key="3">
    <source>
        <dbReference type="Proteomes" id="UP000183376"/>
    </source>
</evidence>
<dbReference type="RefSeq" id="WP_030433764.1">
    <property type="nucleotide sequence ID" value="NZ_JOEF01000055.1"/>
</dbReference>
<dbReference type="EMBL" id="LT629701">
    <property type="protein sequence ID" value="SDN20436.1"/>
    <property type="molecule type" value="Genomic_DNA"/>
</dbReference>